<keyword evidence="3" id="KW-1185">Reference proteome</keyword>
<accession>A0A975WET2</accession>
<dbReference type="EMBL" id="FNYY01000027">
    <property type="protein sequence ID" value="SEK08695.1"/>
    <property type="molecule type" value="Genomic_DNA"/>
</dbReference>
<sequence>MSTPAVALNHVALAAPDPEASAGFYQAFGFVWGFTRHDAAGRIALLQMHRAGGFIELLADTEGVAPGHFGLHTAEIAPMLEHLAAQGIAPLHPPRQGASGVIWTFFADPAGNRVELTAPCPRA</sequence>
<gene>
    <name evidence="2" type="ORF">SAMN04487940_12736</name>
</gene>
<dbReference type="SUPFAM" id="SSF54593">
    <property type="entry name" value="Glyoxalase/Bleomycin resistance protein/Dihydroxybiphenyl dioxygenase"/>
    <property type="match status" value="1"/>
</dbReference>
<dbReference type="Gene3D" id="3.10.180.10">
    <property type="entry name" value="2,3-Dihydroxybiphenyl 1,2-Dioxygenase, domain 1"/>
    <property type="match status" value="1"/>
</dbReference>
<dbReference type="Proteomes" id="UP000182932">
    <property type="component" value="Unassembled WGS sequence"/>
</dbReference>
<dbReference type="InterPro" id="IPR037523">
    <property type="entry name" value="VOC_core"/>
</dbReference>
<dbReference type="GeneID" id="80820825"/>
<dbReference type="AlphaFoldDB" id="A0A975WET2"/>
<name>A0A975WET2_9RHOB</name>
<dbReference type="InterPro" id="IPR029068">
    <property type="entry name" value="Glyas_Bleomycin-R_OHBP_Dase"/>
</dbReference>
<proteinExistence type="predicted"/>
<evidence type="ECO:0000259" key="1">
    <source>
        <dbReference type="PROSITE" id="PS51819"/>
    </source>
</evidence>
<evidence type="ECO:0000313" key="3">
    <source>
        <dbReference type="Proteomes" id="UP000182932"/>
    </source>
</evidence>
<dbReference type="PROSITE" id="PS51819">
    <property type="entry name" value="VOC"/>
    <property type="match status" value="1"/>
</dbReference>
<reference evidence="2 3" key="1">
    <citation type="submission" date="2016-10" db="EMBL/GenBank/DDBJ databases">
        <authorList>
            <person name="Varghese N."/>
            <person name="Submissions S."/>
        </authorList>
    </citation>
    <scope>NUCLEOTIDE SEQUENCE [LARGE SCALE GENOMIC DNA]</scope>
    <source>
        <strain evidence="2 3">FF3</strain>
    </source>
</reference>
<dbReference type="Pfam" id="PF00903">
    <property type="entry name" value="Glyoxalase"/>
    <property type="match status" value="1"/>
</dbReference>
<feature type="domain" description="VOC" evidence="1">
    <location>
        <begin position="7"/>
        <end position="119"/>
    </location>
</feature>
<dbReference type="InterPro" id="IPR004360">
    <property type="entry name" value="Glyas_Fos-R_dOase_dom"/>
</dbReference>
<evidence type="ECO:0000313" key="2">
    <source>
        <dbReference type="EMBL" id="SEK08695.1"/>
    </source>
</evidence>
<comment type="caution">
    <text evidence="2">The sequence shown here is derived from an EMBL/GenBank/DDBJ whole genome shotgun (WGS) entry which is preliminary data.</text>
</comment>
<organism evidence="2 3">
    <name type="scientific">Marinovum algicola</name>
    <dbReference type="NCBI Taxonomy" id="42444"/>
    <lineage>
        <taxon>Bacteria</taxon>
        <taxon>Pseudomonadati</taxon>
        <taxon>Pseudomonadota</taxon>
        <taxon>Alphaproteobacteria</taxon>
        <taxon>Rhodobacterales</taxon>
        <taxon>Roseobacteraceae</taxon>
        <taxon>Marinovum</taxon>
    </lineage>
</organism>
<protein>
    <recommendedName>
        <fullName evidence="1">VOC domain-containing protein</fullName>
    </recommendedName>
</protein>
<dbReference type="RefSeq" id="WP_074839741.1">
    <property type="nucleotide sequence ID" value="NZ_CATLQZ010000023.1"/>
</dbReference>